<dbReference type="GO" id="GO:0003723">
    <property type="term" value="F:RNA binding"/>
    <property type="evidence" value="ECO:0007669"/>
    <property type="project" value="InterPro"/>
</dbReference>
<evidence type="ECO:0000313" key="8">
    <source>
        <dbReference type="EMBL" id="KIW40194.1"/>
    </source>
</evidence>
<comment type="similarity">
    <text evidence="2">Belongs to the pseudouridine synthase TruB family.</text>
</comment>
<dbReference type="Proteomes" id="UP000053342">
    <property type="component" value="Unassembled WGS sequence"/>
</dbReference>
<dbReference type="GO" id="GO:0005634">
    <property type="term" value="C:nucleus"/>
    <property type="evidence" value="ECO:0007669"/>
    <property type="project" value="TreeGrafter"/>
</dbReference>
<evidence type="ECO:0000256" key="1">
    <source>
        <dbReference type="ARBA" id="ARBA00001166"/>
    </source>
</evidence>
<dbReference type="PANTHER" id="PTHR13767:SF2">
    <property type="entry name" value="PSEUDOURIDYLATE SYNTHASE TRUB1"/>
    <property type="match status" value="1"/>
</dbReference>
<dbReference type="OrthoDB" id="9995526at2759"/>
<dbReference type="InterPro" id="IPR014780">
    <property type="entry name" value="tRNA_psdUridine_synth_TruB"/>
</dbReference>
<keyword evidence="4" id="KW-0819">tRNA processing</keyword>
<feature type="region of interest" description="Disordered" evidence="6">
    <location>
        <begin position="238"/>
        <end position="266"/>
    </location>
</feature>
<organism evidence="8 9">
    <name type="scientific">Exophiala oligosperma</name>
    <dbReference type="NCBI Taxonomy" id="215243"/>
    <lineage>
        <taxon>Eukaryota</taxon>
        <taxon>Fungi</taxon>
        <taxon>Dikarya</taxon>
        <taxon>Ascomycota</taxon>
        <taxon>Pezizomycotina</taxon>
        <taxon>Eurotiomycetes</taxon>
        <taxon>Chaetothyriomycetidae</taxon>
        <taxon>Chaetothyriales</taxon>
        <taxon>Herpotrichiellaceae</taxon>
        <taxon>Exophiala</taxon>
    </lineage>
</organism>
<name>A0A0D2DXG2_9EURO</name>
<dbReference type="STRING" id="215243.A0A0D2DXG2"/>
<dbReference type="VEuPathDB" id="FungiDB:PV06_07412"/>
<evidence type="ECO:0000256" key="4">
    <source>
        <dbReference type="ARBA" id="ARBA00022694"/>
    </source>
</evidence>
<feature type="domain" description="Pseudouridine synthase II N-terminal" evidence="7">
    <location>
        <begin position="81"/>
        <end position="212"/>
    </location>
</feature>
<proteinExistence type="inferred from homology"/>
<evidence type="ECO:0000256" key="5">
    <source>
        <dbReference type="ARBA" id="ARBA00023235"/>
    </source>
</evidence>
<comment type="catalytic activity">
    <reaction evidence="1">
        <text>a uridine in mRNA = a pseudouridine in mRNA</text>
        <dbReference type="Rhea" id="RHEA:56644"/>
        <dbReference type="Rhea" id="RHEA-COMP:14658"/>
        <dbReference type="Rhea" id="RHEA-COMP:14659"/>
        <dbReference type="ChEBI" id="CHEBI:65314"/>
        <dbReference type="ChEBI" id="CHEBI:65315"/>
    </reaction>
</comment>
<keyword evidence="5" id="KW-0413">Isomerase</keyword>
<dbReference type="InterPro" id="IPR002501">
    <property type="entry name" value="PsdUridine_synth_N"/>
</dbReference>
<dbReference type="PANTHER" id="PTHR13767">
    <property type="entry name" value="TRNA-PSEUDOURIDINE SYNTHASE"/>
    <property type="match status" value="1"/>
</dbReference>
<dbReference type="Pfam" id="PF01509">
    <property type="entry name" value="TruB_N"/>
    <property type="match status" value="1"/>
</dbReference>
<dbReference type="HAMAP" id="MF_01080">
    <property type="entry name" value="TruB_bact"/>
    <property type="match status" value="1"/>
</dbReference>
<evidence type="ECO:0000256" key="3">
    <source>
        <dbReference type="ARBA" id="ARBA00012787"/>
    </source>
</evidence>
<evidence type="ECO:0000259" key="7">
    <source>
        <dbReference type="Pfam" id="PF01509"/>
    </source>
</evidence>
<dbReference type="AlphaFoldDB" id="A0A0D2DXG2"/>
<feature type="compositionally biased region" description="Basic and acidic residues" evidence="6">
    <location>
        <begin position="376"/>
        <end position="400"/>
    </location>
</feature>
<evidence type="ECO:0000256" key="2">
    <source>
        <dbReference type="ARBA" id="ARBA00008999"/>
    </source>
</evidence>
<dbReference type="GeneID" id="27359486"/>
<evidence type="ECO:0000313" key="9">
    <source>
        <dbReference type="Proteomes" id="UP000053342"/>
    </source>
</evidence>
<dbReference type="InterPro" id="IPR020103">
    <property type="entry name" value="PsdUridine_synth_cat_dom_sf"/>
</dbReference>
<dbReference type="GO" id="GO:0006400">
    <property type="term" value="P:tRNA modification"/>
    <property type="evidence" value="ECO:0007669"/>
    <property type="project" value="TreeGrafter"/>
</dbReference>
<feature type="region of interest" description="Disordered" evidence="6">
    <location>
        <begin position="376"/>
        <end position="434"/>
    </location>
</feature>
<dbReference type="EMBL" id="KN847338">
    <property type="protein sequence ID" value="KIW40194.1"/>
    <property type="molecule type" value="Genomic_DNA"/>
</dbReference>
<sequence length="434" mass="48562">MIPRHLLKMAQPPAKILEGVFAVSKPPSLSSAQVLRDLQHHFAESKLFAPLLDRTKQDENAERFQPSKRRKYNRDRDLAFKMGHGGTLDPLATGVLIVGVGRGTKHLSEFLSCKKTYETVVLFGKTTDSYDVMGKVVAEAPTGDITSAVVESQMAKFTGKMKQIPPMYSAIKVDGMKLYDYARGGKELPRELESREIEITECSLLEYYEPGSHDFRWPAEQAGEEEKAVFQKLMKGAEDTKRSIEPQSGQGSTNSSPKISARSHKNNLPRHEKAAMHIHHLPEQESSPADAPAARIRLTVSSGFYVRSFAYDLGIACGSYGTMASLIRSQQADFTTAQPAPEGLVSTLTYEDLEAGEDVWGPKLSSILERWTECHPDRAPEDRNRDQRQPHRRDFRDHRNFLGKRGGAKRSWNSHKNGNRSDARPRRNSSSPEA</sequence>
<dbReference type="GO" id="GO:1990481">
    <property type="term" value="P:mRNA pseudouridine synthesis"/>
    <property type="evidence" value="ECO:0007669"/>
    <property type="project" value="TreeGrafter"/>
</dbReference>
<dbReference type="GO" id="GO:0160148">
    <property type="term" value="F:tRNA pseudouridine(55) synthase activity"/>
    <property type="evidence" value="ECO:0007669"/>
    <property type="project" value="UniProtKB-EC"/>
</dbReference>
<dbReference type="HOGENOM" id="CLU_032087_4_2_1"/>
<reference evidence="8 9" key="1">
    <citation type="submission" date="2015-01" db="EMBL/GenBank/DDBJ databases">
        <title>The Genome Sequence of Exophiala oligosperma CBS72588.</title>
        <authorList>
            <consortium name="The Broad Institute Genomics Platform"/>
            <person name="Cuomo C."/>
            <person name="de Hoog S."/>
            <person name="Gorbushina A."/>
            <person name="Stielow B."/>
            <person name="Teixiera M."/>
            <person name="Abouelleil A."/>
            <person name="Chapman S.B."/>
            <person name="Priest M."/>
            <person name="Young S.K."/>
            <person name="Wortman J."/>
            <person name="Nusbaum C."/>
            <person name="Birren B."/>
        </authorList>
    </citation>
    <scope>NUCLEOTIDE SEQUENCE [LARGE SCALE GENOMIC DNA]</scope>
    <source>
        <strain evidence="8 9">CBS 72588</strain>
    </source>
</reference>
<accession>A0A0D2DXG2</accession>
<keyword evidence="9" id="KW-1185">Reference proteome</keyword>
<dbReference type="SUPFAM" id="SSF55120">
    <property type="entry name" value="Pseudouridine synthase"/>
    <property type="match status" value="1"/>
</dbReference>
<feature type="compositionally biased region" description="Polar residues" evidence="6">
    <location>
        <begin position="245"/>
        <end position="258"/>
    </location>
</feature>
<dbReference type="Gene3D" id="3.30.2350.10">
    <property type="entry name" value="Pseudouridine synthase"/>
    <property type="match status" value="1"/>
</dbReference>
<evidence type="ECO:0000256" key="6">
    <source>
        <dbReference type="SAM" id="MobiDB-lite"/>
    </source>
</evidence>
<dbReference type="EC" id="5.4.99.25" evidence="3"/>
<gene>
    <name evidence="8" type="ORF">PV06_07412</name>
</gene>
<protein>
    <recommendedName>
        <fullName evidence="3">tRNA pseudouridine(55) synthase</fullName>
        <ecNumber evidence="3">5.4.99.25</ecNumber>
    </recommendedName>
</protein>
<dbReference type="RefSeq" id="XP_016260410.1">
    <property type="nucleotide sequence ID" value="XM_016408656.1"/>
</dbReference>